<evidence type="ECO:0008006" key="3">
    <source>
        <dbReference type="Google" id="ProtNLM"/>
    </source>
</evidence>
<sequence length="133" mass="14669">MKPNLILGKGGIGDTQKSFGYTTAVKIGNIVKISGQGGWDESGVNFPHKDIKDEIIQACDNVEWALNSAGASWKDVYSVTSYFTVPFTDEIHMVLSSEFNKRCGKSPIWTQLGVRELGNKPMRVEIVVEAFVE</sequence>
<reference evidence="1 2" key="1">
    <citation type="submission" date="2020-10" db="EMBL/GenBank/DDBJ databases">
        <title>Campylobacter and Helicobacter PacBio genomes.</title>
        <authorList>
            <person name="Lane C."/>
        </authorList>
    </citation>
    <scope>NUCLEOTIDE SEQUENCE [LARGE SCALE GENOMIC DNA]</scope>
    <source>
        <strain evidence="1 2">2016D-0077</strain>
    </source>
</reference>
<dbReference type="PANTHER" id="PTHR43857:SF1">
    <property type="entry name" value="YJGH FAMILY PROTEIN"/>
    <property type="match status" value="1"/>
</dbReference>
<dbReference type="PANTHER" id="PTHR43857">
    <property type="entry name" value="BLR7761 PROTEIN"/>
    <property type="match status" value="1"/>
</dbReference>
<dbReference type="InterPro" id="IPR006175">
    <property type="entry name" value="YjgF/YER057c/UK114"/>
</dbReference>
<accession>A0A7M1LGV8</accession>
<gene>
    <name evidence="1" type="ORF">IMC76_03285</name>
</gene>
<dbReference type="AlphaFoldDB" id="A0A7M1LGV8"/>
<dbReference type="OrthoDB" id="9809792at2"/>
<evidence type="ECO:0000313" key="1">
    <source>
        <dbReference type="EMBL" id="QOQ87839.1"/>
    </source>
</evidence>
<protein>
    <recommendedName>
        <fullName evidence="3">RidA family protein</fullName>
    </recommendedName>
</protein>
<name>A0A7M1LGV8_9BACT</name>
<evidence type="ECO:0000313" key="2">
    <source>
        <dbReference type="Proteomes" id="UP000594749"/>
    </source>
</evidence>
<dbReference type="Gene3D" id="3.30.1330.40">
    <property type="entry name" value="RutC-like"/>
    <property type="match status" value="1"/>
</dbReference>
<proteinExistence type="predicted"/>
<dbReference type="InterPro" id="IPR035959">
    <property type="entry name" value="RutC-like_sf"/>
</dbReference>
<dbReference type="SUPFAM" id="SSF55298">
    <property type="entry name" value="YjgF-like"/>
    <property type="match status" value="1"/>
</dbReference>
<dbReference type="RefSeq" id="WP_025802305.1">
    <property type="nucleotide sequence ID" value="NZ_CP053842.1"/>
</dbReference>
<dbReference type="Proteomes" id="UP000594749">
    <property type="component" value="Chromosome"/>
</dbReference>
<dbReference type="EMBL" id="CP063078">
    <property type="protein sequence ID" value="QOQ87839.1"/>
    <property type="molecule type" value="Genomic_DNA"/>
</dbReference>
<organism evidence="1 2">
    <name type="scientific">Campylobacter corcagiensis</name>
    <dbReference type="NCBI Taxonomy" id="1448857"/>
    <lineage>
        <taxon>Bacteria</taxon>
        <taxon>Pseudomonadati</taxon>
        <taxon>Campylobacterota</taxon>
        <taxon>Epsilonproteobacteria</taxon>
        <taxon>Campylobacterales</taxon>
        <taxon>Campylobacteraceae</taxon>
        <taxon>Campylobacter</taxon>
    </lineage>
</organism>
<keyword evidence="2" id="KW-1185">Reference proteome</keyword>
<dbReference type="Pfam" id="PF01042">
    <property type="entry name" value="Ribonuc_L-PSP"/>
    <property type="match status" value="1"/>
</dbReference>